<dbReference type="PROSITE" id="PS51257">
    <property type="entry name" value="PROKAR_LIPOPROTEIN"/>
    <property type="match status" value="1"/>
</dbReference>
<name>A0A7C3WN29_9BACT</name>
<evidence type="ECO:0000256" key="1">
    <source>
        <dbReference type="SAM" id="SignalP"/>
    </source>
</evidence>
<gene>
    <name evidence="2" type="ORF">ENV35_05265</name>
</gene>
<dbReference type="EMBL" id="DTGA01000124">
    <property type="protein sequence ID" value="HGB31267.1"/>
    <property type="molecule type" value="Genomic_DNA"/>
</dbReference>
<feature type="signal peptide" evidence="1">
    <location>
        <begin position="1"/>
        <end position="22"/>
    </location>
</feature>
<proteinExistence type="predicted"/>
<comment type="caution">
    <text evidence="2">The sequence shown here is derived from an EMBL/GenBank/DDBJ whole genome shotgun (WGS) entry which is preliminary data.</text>
</comment>
<dbReference type="AlphaFoldDB" id="A0A7C3WN29"/>
<sequence>MKKLIVLLLLVFFLFGCKSSSGDFESSNFLKNCKDYIQNCKDYVQKLIVKIIYWNHRDYISYCTTQTQKPFGYCVDIVASYITCQDRCEMIKLPHNFCKKACSWDFSLRWKFYWMDDSGAFFYDLEDITWLPEKVARVWLKMIPTEKEKEKWIRELGEIYEKIDFYLGLVEIDCAARKIRGLDLYAYSSDGTLIGHATSYIDWKPIVPESSDEVLFNEVRSKKDK</sequence>
<evidence type="ECO:0000313" key="2">
    <source>
        <dbReference type="EMBL" id="HGB31267.1"/>
    </source>
</evidence>
<organism evidence="2">
    <name type="scientific">Dictyoglomus turgidum</name>
    <dbReference type="NCBI Taxonomy" id="513050"/>
    <lineage>
        <taxon>Bacteria</taxon>
        <taxon>Pseudomonadati</taxon>
        <taxon>Dictyoglomota</taxon>
        <taxon>Dictyoglomia</taxon>
        <taxon>Dictyoglomales</taxon>
        <taxon>Dictyoglomaceae</taxon>
        <taxon>Dictyoglomus</taxon>
    </lineage>
</organism>
<reference evidence="2" key="1">
    <citation type="journal article" date="2020" name="mSystems">
        <title>Genome- and Community-Level Interaction Insights into Carbon Utilization and Element Cycling Functions of Hydrothermarchaeota in Hydrothermal Sediment.</title>
        <authorList>
            <person name="Zhou Z."/>
            <person name="Liu Y."/>
            <person name="Xu W."/>
            <person name="Pan J."/>
            <person name="Luo Z.H."/>
            <person name="Li M."/>
        </authorList>
    </citation>
    <scope>NUCLEOTIDE SEQUENCE [LARGE SCALE GENOMIC DNA]</scope>
    <source>
        <strain evidence="2">SpSt-751</strain>
    </source>
</reference>
<protein>
    <recommendedName>
        <fullName evidence="3">Lipoprotein</fullName>
    </recommendedName>
</protein>
<feature type="chain" id="PRO_5028169887" description="Lipoprotein" evidence="1">
    <location>
        <begin position="23"/>
        <end position="225"/>
    </location>
</feature>
<keyword evidence="1" id="KW-0732">Signal</keyword>
<evidence type="ECO:0008006" key="3">
    <source>
        <dbReference type="Google" id="ProtNLM"/>
    </source>
</evidence>
<accession>A0A7C3WN29</accession>